<dbReference type="Proteomes" id="UP000002432">
    <property type="component" value="Chromosome"/>
</dbReference>
<gene>
    <name evidence="1" type="ordered locus">Acid345_3494</name>
</gene>
<evidence type="ECO:0000313" key="1">
    <source>
        <dbReference type="EMBL" id="ABF42495.1"/>
    </source>
</evidence>
<reference evidence="1 2" key="1">
    <citation type="journal article" date="2009" name="Appl. Environ. Microbiol.">
        <title>Three genomes from the phylum Acidobacteria provide insight into the lifestyles of these microorganisms in soils.</title>
        <authorList>
            <person name="Ward N.L."/>
            <person name="Challacombe J.F."/>
            <person name="Janssen P.H."/>
            <person name="Henrissat B."/>
            <person name="Coutinho P.M."/>
            <person name="Wu M."/>
            <person name="Xie G."/>
            <person name="Haft D.H."/>
            <person name="Sait M."/>
            <person name="Badger J."/>
            <person name="Barabote R.D."/>
            <person name="Bradley B."/>
            <person name="Brettin T.S."/>
            <person name="Brinkac L.M."/>
            <person name="Bruce D."/>
            <person name="Creasy T."/>
            <person name="Daugherty S.C."/>
            <person name="Davidsen T.M."/>
            <person name="DeBoy R.T."/>
            <person name="Detter J.C."/>
            <person name="Dodson R.J."/>
            <person name="Durkin A.S."/>
            <person name="Ganapathy A."/>
            <person name="Gwinn-Giglio M."/>
            <person name="Han C.S."/>
            <person name="Khouri H."/>
            <person name="Kiss H."/>
            <person name="Kothari S.P."/>
            <person name="Madupu R."/>
            <person name="Nelson K.E."/>
            <person name="Nelson W.C."/>
            <person name="Paulsen I."/>
            <person name="Penn K."/>
            <person name="Ren Q."/>
            <person name="Rosovitz M.J."/>
            <person name="Selengut J.D."/>
            <person name="Shrivastava S."/>
            <person name="Sullivan S.A."/>
            <person name="Tapia R."/>
            <person name="Thompson L.S."/>
            <person name="Watkins K.L."/>
            <person name="Yang Q."/>
            <person name="Yu C."/>
            <person name="Zafar N."/>
            <person name="Zhou L."/>
            <person name="Kuske C.R."/>
        </authorList>
    </citation>
    <scope>NUCLEOTIDE SEQUENCE [LARGE SCALE GENOMIC DNA]</scope>
    <source>
        <strain evidence="1 2">Ellin345</strain>
    </source>
</reference>
<dbReference type="EMBL" id="CP000360">
    <property type="protein sequence ID" value="ABF42495.1"/>
    <property type="molecule type" value="Genomic_DNA"/>
</dbReference>
<proteinExistence type="predicted"/>
<name>Q1IKV5_KORVE</name>
<dbReference type="STRING" id="204669.Acid345_3494"/>
<dbReference type="KEGG" id="aba:Acid345_3494"/>
<evidence type="ECO:0000313" key="2">
    <source>
        <dbReference type="Proteomes" id="UP000002432"/>
    </source>
</evidence>
<dbReference type="AlphaFoldDB" id="Q1IKV5"/>
<dbReference type="HOGENOM" id="CLU_2395870_0_0_0"/>
<organism evidence="1 2">
    <name type="scientific">Koribacter versatilis (strain Ellin345)</name>
    <dbReference type="NCBI Taxonomy" id="204669"/>
    <lineage>
        <taxon>Bacteria</taxon>
        <taxon>Pseudomonadati</taxon>
        <taxon>Acidobacteriota</taxon>
        <taxon>Terriglobia</taxon>
        <taxon>Terriglobales</taxon>
        <taxon>Candidatus Korobacteraceae</taxon>
        <taxon>Candidatus Korobacter</taxon>
    </lineage>
</organism>
<dbReference type="eggNOG" id="ENOG5033MFK">
    <property type="taxonomic scope" value="Bacteria"/>
</dbReference>
<keyword evidence="2" id="KW-1185">Reference proteome</keyword>
<accession>Q1IKV5</accession>
<dbReference type="EnsemblBacteria" id="ABF42495">
    <property type="protein sequence ID" value="ABF42495"/>
    <property type="gene ID" value="Acid345_3494"/>
</dbReference>
<sequence>MTNPKSPMLSKCANPGCSELFRYLGEGRLFQLERTFASDQGGKAVRKIEHYWLCDRCSRAMRVGVLENEALLIFSDPDGTVTNTSPVDRVQAA</sequence>
<protein>
    <submittedName>
        <fullName evidence="1">Uncharacterized protein</fullName>
    </submittedName>
</protein>